<keyword evidence="1" id="KW-0732">Signal</keyword>
<accession>A0A3N4VA39</accession>
<dbReference type="Proteomes" id="UP000269708">
    <property type="component" value="Unassembled WGS sequence"/>
</dbReference>
<name>A0A3N4VA39_9GAMM</name>
<keyword evidence="3" id="KW-1185">Reference proteome</keyword>
<protein>
    <recommendedName>
        <fullName evidence="4">Beta-lactamase</fullName>
    </recommendedName>
</protein>
<dbReference type="EMBL" id="RKQN01000002">
    <property type="protein sequence ID" value="RPE79876.1"/>
    <property type="molecule type" value="Genomic_DNA"/>
</dbReference>
<feature type="signal peptide" evidence="1">
    <location>
        <begin position="1"/>
        <end position="25"/>
    </location>
</feature>
<sequence>MDALDRLFLALGGALALGFAAQAHAAAPLACGEYRSTDADDQRTLVVLNEQQALVRAPERAPQRYLYQARGKRLYLYDLDDGHASEYKLERGGKQLRAQEGMDGSYRLAEAAACQPVRLPPPGECRADLAACFERDDADADALRGWCEEGMSFACVRMIDGWAPSGDEARKRSYEAEFPEPAVCKEGTRQFDAQACEQAAKEAFGQIMAKELADIAGELNSDPKPLPAARLDALPALCARDGSAAVCNKAAEALWDGGRYLPARDALQVACERGGDPQACELAAPLAGLDAAALAAKPAKALPCGAYAGNGLIGDLNFGDRGLVEAGAATVLRARIENGDIRIRHDKGGDFVLKPVAGGRLLGVDSWNRFAVYEAQGKAGRCAPPVAYKEKPLALDCPVLKEGDAEACCQRGNLHGCNSLGNQLALDGDWAGAKAQYLKLCRQGVRVGCENLRQVYSEGGDESVPEDLHKLCAKDARHVACDVLETTQWELLGFANALRQAAEELEAQEAGGDGEEDAGME</sequence>
<dbReference type="OrthoDB" id="6421171at2"/>
<gene>
    <name evidence="2" type="ORF">EDC50_1705</name>
</gene>
<organism evidence="2 3">
    <name type="scientific">Vulcaniibacterium tengchongense</name>
    <dbReference type="NCBI Taxonomy" id="1273429"/>
    <lineage>
        <taxon>Bacteria</taxon>
        <taxon>Pseudomonadati</taxon>
        <taxon>Pseudomonadota</taxon>
        <taxon>Gammaproteobacteria</taxon>
        <taxon>Lysobacterales</taxon>
        <taxon>Lysobacteraceae</taxon>
        <taxon>Vulcaniibacterium</taxon>
    </lineage>
</organism>
<evidence type="ECO:0000313" key="3">
    <source>
        <dbReference type="Proteomes" id="UP000269708"/>
    </source>
</evidence>
<evidence type="ECO:0008006" key="4">
    <source>
        <dbReference type="Google" id="ProtNLM"/>
    </source>
</evidence>
<comment type="caution">
    <text evidence="2">The sequence shown here is derived from an EMBL/GenBank/DDBJ whole genome shotgun (WGS) entry which is preliminary data.</text>
</comment>
<feature type="chain" id="PRO_5018119837" description="Beta-lactamase" evidence="1">
    <location>
        <begin position="26"/>
        <end position="521"/>
    </location>
</feature>
<evidence type="ECO:0000256" key="1">
    <source>
        <dbReference type="SAM" id="SignalP"/>
    </source>
</evidence>
<evidence type="ECO:0000313" key="2">
    <source>
        <dbReference type="EMBL" id="RPE79876.1"/>
    </source>
</evidence>
<dbReference type="AlphaFoldDB" id="A0A3N4VA39"/>
<reference evidence="2 3" key="1">
    <citation type="submission" date="2018-11" db="EMBL/GenBank/DDBJ databases">
        <title>Genomic Encyclopedia of Type Strains, Phase IV (KMG-IV): sequencing the most valuable type-strain genomes for metagenomic binning, comparative biology and taxonomic classification.</title>
        <authorList>
            <person name="Goeker M."/>
        </authorList>
    </citation>
    <scope>NUCLEOTIDE SEQUENCE [LARGE SCALE GENOMIC DNA]</scope>
    <source>
        <strain evidence="2 3">DSM 25623</strain>
    </source>
</reference>
<proteinExistence type="predicted"/>
<dbReference type="RefSeq" id="WP_123770048.1">
    <property type="nucleotide sequence ID" value="NZ_RKQN01000002.1"/>
</dbReference>